<feature type="domain" description="Fe/B12 periplasmic-binding" evidence="7">
    <location>
        <begin position="92"/>
        <end position="361"/>
    </location>
</feature>
<feature type="compositionally biased region" description="Low complexity" evidence="5">
    <location>
        <begin position="8"/>
        <end position="20"/>
    </location>
</feature>
<comment type="similarity">
    <text evidence="2">Belongs to the bacterial solute-binding protein 8 family.</text>
</comment>
<evidence type="ECO:0000256" key="4">
    <source>
        <dbReference type="ARBA" id="ARBA00022729"/>
    </source>
</evidence>
<dbReference type="PANTHER" id="PTHR30532">
    <property type="entry name" value="IRON III DICITRATE-BINDING PERIPLASMIC PROTEIN"/>
    <property type="match status" value="1"/>
</dbReference>
<dbReference type="EMBL" id="CP097218">
    <property type="protein sequence ID" value="UQN29420.1"/>
    <property type="molecule type" value="Genomic_DNA"/>
</dbReference>
<sequence>MTTTSLRTLAPTSASSRPSPLRRLGAVLTLGLTALSLAACGTTDVEASTDATKDASAVSESCADDSTSTATGPVELTDDFGRTVKLDEPAKRVAVLEWQQTEDLLSLCVTPVGVADAEGFSTWDTAEKLPDGVTDVGQRGEPDLDTLYGTNPDLIIVEASSKDDEIIGQLEERGVPVLATQGADAKDPIGNMKDLFSLIGKATGRTERADAVLQEFDQHLAEAKKKVADVDLPTRDFVYFDGWVDGGNVSIRPFGKGALFSALGEQLGLKPAWTGKTDAIYGLGQTDIEGLTSVGDANLFYTSTDDPAGNYVTELEKNDIWTSLPAVEDGRAHPFPSSIWTFGGPRTSEQAVDAYVDALTK</sequence>
<evidence type="ECO:0000256" key="5">
    <source>
        <dbReference type="SAM" id="MobiDB-lite"/>
    </source>
</evidence>
<evidence type="ECO:0000313" key="8">
    <source>
        <dbReference type="EMBL" id="UQN29420.1"/>
    </source>
</evidence>
<dbReference type="Pfam" id="PF01497">
    <property type="entry name" value="Peripla_BP_2"/>
    <property type="match status" value="1"/>
</dbReference>
<feature type="chain" id="PRO_5047311896" evidence="6">
    <location>
        <begin position="39"/>
        <end position="361"/>
    </location>
</feature>
<dbReference type="InterPro" id="IPR002491">
    <property type="entry name" value="ABC_transptr_periplasmic_BD"/>
</dbReference>
<keyword evidence="9" id="KW-1185">Reference proteome</keyword>
<evidence type="ECO:0000256" key="3">
    <source>
        <dbReference type="ARBA" id="ARBA00022448"/>
    </source>
</evidence>
<feature type="region of interest" description="Disordered" evidence="5">
    <location>
        <begin position="1"/>
        <end position="20"/>
    </location>
</feature>
<protein>
    <submittedName>
        <fullName evidence="8">Iron-siderophore ABC transporter substrate-binding protein</fullName>
    </submittedName>
</protein>
<reference evidence="8" key="1">
    <citation type="submission" date="2022-05" db="EMBL/GenBank/DDBJ databases">
        <title>Genomic analysis of Brachybacterium sp. CBA3104.</title>
        <authorList>
            <person name="Roh S.W."/>
            <person name="Kim Y.B."/>
            <person name="Kim Y."/>
        </authorList>
    </citation>
    <scope>NUCLEOTIDE SEQUENCE</scope>
    <source>
        <strain evidence="8">CBA3104</strain>
    </source>
</reference>
<dbReference type="RefSeq" id="WP_249478617.1">
    <property type="nucleotide sequence ID" value="NZ_CP097218.1"/>
</dbReference>
<proteinExistence type="inferred from homology"/>
<organism evidence="8 9">
    <name type="scientific">Brachybacterium kimchii</name>
    <dbReference type="NCBI Taxonomy" id="2942909"/>
    <lineage>
        <taxon>Bacteria</taxon>
        <taxon>Bacillati</taxon>
        <taxon>Actinomycetota</taxon>
        <taxon>Actinomycetes</taxon>
        <taxon>Micrococcales</taxon>
        <taxon>Dermabacteraceae</taxon>
        <taxon>Brachybacterium</taxon>
    </lineage>
</organism>
<name>A0ABY4N7N5_9MICO</name>
<keyword evidence="4 6" id="KW-0732">Signal</keyword>
<evidence type="ECO:0000256" key="1">
    <source>
        <dbReference type="ARBA" id="ARBA00004196"/>
    </source>
</evidence>
<gene>
    <name evidence="8" type="ORF">M4486_17565</name>
</gene>
<evidence type="ECO:0000313" key="9">
    <source>
        <dbReference type="Proteomes" id="UP001055868"/>
    </source>
</evidence>
<feature type="signal peptide" evidence="6">
    <location>
        <begin position="1"/>
        <end position="38"/>
    </location>
</feature>
<evidence type="ECO:0000259" key="7">
    <source>
        <dbReference type="PROSITE" id="PS50983"/>
    </source>
</evidence>
<dbReference type="InterPro" id="IPR051313">
    <property type="entry name" value="Bact_iron-sidero_bind"/>
</dbReference>
<dbReference type="PANTHER" id="PTHR30532:SF1">
    <property type="entry name" value="IRON(3+)-HYDROXAMATE-BINDING PROTEIN FHUD"/>
    <property type="match status" value="1"/>
</dbReference>
<evidence type="ECO:0000256" key="6">
    <source>
        <dbReference type="SAM" id="SignalP"/>
    </source>
</evidence>
<evidence type="ECO:0000256" key="2">
    <source>
        <dbReference type="ARBA" id="ARBA00008814"/>
    </source>
</evidence>
<dbReference type="CDD" id="cd01146">
    <property type="entry name" value="FhuD"/>
    <property type="match status" value="1"/>
</dbReference>
<dbReference type="SUPFAM" id="SSF53807">
    <property type="entry name" value="Helical backbone' metal receptor"/>
    <property type="match status" value="1"/>
</dbReference>
<comment type="subcellular location">
    <subcellularLocation>
        <location evidence="1">Cell envelope</location>
    </subcellularLocation>
</comment>
<accession>A0ABY4N7N5</accession>
<dbReference type="Gene3D" id="3.40.50.1980">
    <property type="entry name" value="Nitrogenase molybdenum iron protein domain"/>
    <property type="match status" value="2"/>
</dbReference>
<dbReference type="Proteomes" id="UP001055868">
    <property type="component" value="Chromosome"/>
</dbReference>
<keyword evidence="3" id="KW-0813">Transport</keyword>
<dbReference type="PROSITE" id="PS50983">
    <property type="entry name" value="FE_B12_PBP"/>
    <property type="match status" value="1"/>
</dbReference>